<evidence type="ECO:0000313" key="3">
    <source>
        <dbReference type="Proteomes" id="UP000017836"/>
    </source>
</evidence>
<gene>
    <name evidence="2" type="ORF">AMTR_s00006p00253460</name>
</gene>
<dbReference type="Gramene" id="ERN05771">
    <property type="protein sequence ID" value="ERN05771"/>
    <property type="gene ID" value="AMTR_s00006p00253460"/>
</dbReference>
<evidence type="ECO:0000313" key="2">
    <source>
        <dbReference type="EMBL" id="ERN05771.1"/>
    </source>
</evidence>
<reference evidence="3" key="1">
    <citation type="journal article" date="2013" name="Science">
        <title>The Amborella genome and the evolution of flowering plants.</title>
        <authorList>
            <consortium name="Amborella Genome Project"/>
        </authorList>
    </citation>
    <scope>NUCLEOTIDE SEQUENCE [LARGE SCALE GENOMIC DNA]</scope>
</reference>
<dbReference type="AlphaFoldDB" id="W1PDS3"/>
<protein>
    <submittedName>
        <fullName evidence="2">Uncharacterized protein</fullName>
    </submittedName>
</protein>
<dbReference type="EMBL" id="KI393980">
    <property type="protein sequence ID" value="ERN05771.1"/>
    <property type="molecule type" value="Genomic_DNA"/>
</dbReference>
<dbReference type="Proteomes" id="UP000017836">
    <property type="component" value="Unassembled WGS sequence"/>
</dbReference>
<evidence type="ECO:0000256" key="1">
    <source>
        <dbReference type="SAM" id="MobiDB-lite"/>
    </source>
</evidence>
<feature type="region of interest" description="Disordered" evidence="1">
    <location>
        <begin position="1"/>
        <end position="30"/>
    </location>
</feature>
<keyword evidence="3" id="KW-1185">Reference proteome</keyword>
<name>W1PDS3_AMBTC</name>
<sequence>MVPKHTYNTEPSSRPSSHSMTCTESSPLVSFSTNRCTGPTPHTCPPHRRDSSCIRYPPSASANELNTLPWLATFDNMHSQTEAQAGLIGVVCCARL</sequence>
<proteinExistence type="predicted"/>
<accession>W1PDS3</accession>
<dbReference type="HOGENOM" id="CLU_2362504_0_0_1"/>
<organism evidence="2 3">
    <name type="scientific">Amborella trichopoda</name>
    <dbReference type="NCBI Taxonomy" id="13333"/>
    <lineage>
        <taxon>Eukaryota</taxon>
        <taxon>Viridiplantae</taxon>
        <taxon>Streptophyta</taxon>
        <taxon>Embryophyta</taxon>
        <taxon>Tracheophyta</taxon>
        <taxon>Spermatophyta</taxon>
        <taxon>Magnoliopsida</taxon>
        <taxon>Amborellales</taxon>
        <taxon>Amborellaceae</taxon>
        <taxon>Amborella</taxon>
    </lineage>
</organism>